<accession>A0A8K0I982</accession>
<keyword evidence="3" id="KW-1185">Reference proteome</keyword>
<dbReference type="InterPro" id="IPR018170">
    <property type="entry name" value="Aldo/ket_reductase_CS"/>
</dbReference>
<reference evidence="2" key="1">
    <citation type="journal article" date="2017" name="Gigascience">
        <title>The genome draft of coconut (Cocos nucifera).</title>
        <authorList>
            <person name="Xiao Y."/>
            <person name="Xu P."/>
            <person name="Fan H."/>
            <person name="Baudouin L."/>
            <person name="Xia W."/>
            <person name="Bocs S."/>
            <person name="Xu J."/>
            <person name="Li Q."/>
            <person name="Guo A."/>
            <person name="Zhou L."/>
            <person name="Li J."/>
            <person name="Wu Y."/>
            <person name="Ma Z."/>
            <person name="Armero A."/>
            <person name="Issali A.E."/>
            <person name="Liu N."/>
            <person name="Peng M."/>
            <person name="Yang Y."/>
        </authorList>
    </citation>
    <scope>NUCLEOTIDE SEQUENCE</scope>
    <source>
        <tissue evidence="2">Spear leaf of Hainan Tall coconut</tissue>
    </source>
</reference>
<dbReference type="OrthoDB" id="416253at2759"/>
<dbReference type="AlphaFoldDB" id="A0A8K0I982"/>
<dbReference type="PROSITE" id="PS00798">
    <property type="entry name" value="ALDOKETO_REDUCTASE_1"/>
    <property type="match status" value="1"/>
</dbReference>
<dbReference type="PANTHER" id="PTHR11732">
    <property type="entry name" value="ALDO/KETO REDUCTASE"/>
    <property type="match status" value="1"/>
</dbReference>
<dbReference type="InterPro" id="IPR023210">
    <property type="entry name" value="NADP_OxRdtase_dom"/>
</dbReference>
<gene>
    <name evidence="2" type="ORF">COCNU_05G009070</name>
</gene>
<dbReference type="InterPro" id="IPR020471">
    <property type="entry name" value="AKR"/>
</dbReference>
<evidence type="ECO:0000313" key="3">
    <source>
        <dbReference type="Proteomes" id="UP000797356"/>
    </source>
</evidence>
<reference evidence="2" key="2">
    <citation type="submission" date="2019-07" db="EMBL/GenBank/DDBJ databases">
        <authorList>
            <person name="Yang Y."/>
            <person name="Bocs S."/>
            <person name="Baudouin L."/>
        </authorList>
    </citation>
    <scope>NUCLEOTIDE SEQUENCE</scope>
    <source>
        <tissue evidence="2">Spear leaf of Hainan Tall coconut</tissue>
    </source>
</reference>
<dbReference type="InterPro" id="IPR036812">
    <property type="entry name" value="NAD(P)_OxRdtase_dom_sf"/>
</dbReference>
<evidence type="ECO:0000259" key="1">
    <source>
        <dbReference type="Pfam" id="PF00248"/>
    </source>
</evidence>
<sequence length="105" mass="11657">MGMVPPAIVLNSGRRMPVLGMGTATHPIPPEQTVFEAVVRAMELGYRHFDSASLYGSERPIGRAISFALEKGLIGSRDELFITTKLWCTDMHRDRVLPALHHSLE</sequence>
<dbReference type="Gene3D" id="3.20.20.100">
    <property type="entry name" value="NADP-dependent oxidoreductase domain"/>
    <property type="match status" value="1"/>
</dbReference>
<dbReference type="Pfam" id="PF00248">
    <property type="entry name" value="Aldo_ket_red"/>
    <property type="match status" value="1"/>
</dbReference>
<dbReference type="EMBL" id="CM017876">
    <property type="protein sequence ID" value="KAG1342678.1"/>
    <property type="molecule type" value="Genomic_DNA"/>
</dbReference>
<organism evidence="2 3">
    <name type="scientific">Cocos nucifera</name>
    <name type="common">Coconut palm</name>
    <dbReference type="NCBI Taxonomy" id="13894"/>
    <lineage>
        <taxon>Eukaryota</taxon>
        <taxon>Viridiplantae</taxon>
        <taxon>Streptophyta</taxon>
        <taxon>Embryophyta</taxon>
        <taxon>Tracheophyta</taxon>
        <taxon>Spermatophyta</taxon>
        <taxon>Magnoliopsida</taxon>
        <taxon>Liliopsida</taxon>
        <taxon>Arecaceae</taxon>
        <taxon>Arecoideae</taxon>
        <taxon>Cocoseae</taxon>
        <taxon>Attaleinae</taxon>
        <taxon>Cocos</taxon>
    </lineage>
</organism>
<dbReference type="SUPFAM" id="SSF51430">
    <property type="entry name" value="NAD(P)-linked oxidoreductase"/>
    <property type="match status" value="1"/>
</dbReference>
<dbReference type="GO" id="GO:0016491">
    <property type="term" value="F:oxidoreductase activity"/>
    <property type="evidence" value="ECO:0007669"/>
    <property type="project" value="InterPro"/>
</dbReference>
<comment type="caution">
    <text evidence="2">The sequence shown here is derived from an EMBL/GenBank/DDBJ whole genome shotgun (WGS) entry which is preliminary data.</text>
</comment>
<protein>
    <submittedName>
        <fullName evidence="2">Putative Methylecgonone reductase</fullName>
    </submittedName>
</protein>
<evidence type="ECO:0000313" key="2">
    <source>
        <dbReference type="EMBL" id="KAG1342678.1"/>
    </source>
</evidence>
<dbReference type="Proteomes" id="UP000797356">
    <property type="component" value="Chromosome 5"/>
</dbReference>
<feature type="domain" description="NADP-dependent oxidoreductase" evidence="1">
    <location>
        <begin position="19"/>
        <end position="105"/>
    </location>
</feature>
<proteinExistence type="predicted"/>
<name>A0A8K0I982_COCNU</name>